<feature type="transmembrane region" description="Helical" evidence="6">
    <location>
        <begin position="414"/>
        <end position="436"/>
    </location>
</feature>
<feature type="transmembrane region" description="Helical" evidence="6">
    <location>
        <begin position="347"/>
        <end position="365"/>
    </location>
</feature>
<feature type="transmembrane region" description="Helical" evidence="6">
    <location>
        <begin position="293"/>
        <end position="311"/>
    </location>
</feature>
<dbReference type="InterPro" id="IPR024671">
    <property type="entry name" value="Atg22-like"/>
</dbReference>
<dbReference type="GO" id="GO:0022857">
    <property type="term" value="F:transmembrane transporter activity"/>
    <property type="evidence" value="ECO:0007669"/>
    <property type="project" value="InterPro"/>
</dbReference>
<dbReference type="PANTHER" id="PTHR23519">
    <property type="entry name" value="AUTOPHAGY-RELATED PROTEIN 22"/>
    <property type="match status" value="1"/>
</dbReference>
<reference evidence="8 9" key="1">
    <citation type="submission" date="2016-10" db="EMBL/GenBank/DDBJ databases">
        <authorList>
            <person name="de Groot N.N."/>
        </authorList>
    </citation>
    <scope>NUCLEOTIDE SEQUENCE [LARGE SCALE GENOMIC DNA]</scope>
    <source>
        <strain evidence="8 9">MP1X4</strain>
    </source>
</reference>
<organism evidence="8 9">
    <name type="scientific">Mucilaginibacter mallensis</name>
    <dbReference type="NCBI Taxonomy" id="652787"/>
    <lineage>
        <taxon>Bacteria</taxon>
        <taxon>Pseudomonadati</taxon>
        <taxon>Bacteroidota</taxon>
        <taxon>Sphingobacteriia</taxon>
        <taxon>Sphingobacteriales</taxon>
        <taxon>Sphingobacteriaceae</taxon>
        <taxon>Mucilaginibacter</taxon>
    </lineage>
</organism>
<dbReference type="Gene3D" id="1.20.1250.20">
    <property type="entry name" value="MFS general substrate transporter like domains"/>
    <property type="match status" value="1"/>
</dbReference>
<proteinExistence type="predicted"/>
<evidence type="ECO:0000256" key="3">
    <source>
        <dbReference type="ARBA" id="ARBA00022692"/>
    </source>
</evidence>
<dbReference type="PROSITE" id="PS50850">
    <property type="entry name" value="MFS"/>
    <property type="match status" value="1"/>
</dbReference>
<keyword evidence="2" id="KW-0813">Transport</keyword>
<evidence type="ECO:0000256" key="1">
    <source>
        <dbReference type="ARBA" id="ARBA00004127"/>
    </source>
</evidence>
<feature type="domain" description="Major facilitator superfamily (MFS) profile" evidence="7">
    <location>
        <begin position="256"/>
        <end position="454"/>
    </location>
</feature>
<dbReference type="InterPro" id="IPR036259">
    <property type="entry name" value="MFS_trans_sf"/>
</dbReference>
<dbReference type="STRING" id="652787.SAMN05216490_2127"/>
<evidence type="ECO:0000256" key="6">
    <source>
        <dbReference type="SAM" id="Phobius"/>
    </source>
</evidence>
<evidence type="ECO:0000259" key="7">
    <source>
        <dbReference type="PROSITE" id="PS50850"/>
    </source>
</evidence>
<keyword evidence="5 6" id="KW-0472">Membrane</keyword>
<feature type="transmembrane region" description="Helical" evidence="6">
    <location>
        <begin position="203"/>
        <end position="222"/>
    </location>
</feature>
<evidence type="ECO:0000256" key="5">
    <source>
        <dbReference type="ARBA" id="ARBA00023136"/>
    </source>
</evidence>
<dbReference type="RefSeq" id="WP_172829241.1">
    <property type="nucleotide sequence ID" value="NZ_LT629740.1"/>
</dbReference>
<feature type="transmembrane region" description="Helical" evidence="6">
    <location>
        <begin position="165"/>
        <end position="183"/>
    </location>
</feature>
<comment type="subcellular location">
    <subcellularLocation>
        <location evidence="1">Endomembrane system</location>
        <topology evidence="1">Multi-pass membrane protein</topology>
    </subcellularLocation>
</comment>
<feature type="transmembrane region" description="Helical" evidence="6">
    <location>
        <begin position="62"/>
        <end position="82"/>
    </location>
</feature>
<feature type="transmembrane region" description="Helical" evidence="6">
    <location>
        <begin position="125"/>
        <end position="144"/>
    </location>
</feature>
<dbReference type="AlphaFoldDB" id="A0A1H1W990"/>
<evidence type="ECO:0000256" key="4">
    <source>
        <dbReference type="ARBA" id="ARBA00022989"/>
    </source>
</evidence>
<dbReference type="Proteomes" id="UP000199679">
    <property type="component" value="Chromosome I"/>
</dbReference>
<evidence type="ECO:0000313" key="8">
    <source>
        <dbReference type="EMBL" id="SDS93532.1"/>
    </source>
</evidence>
<dbReference type="InterPro" id="IPR050495">
    <property type="entry name" value="ATG22/LtaA_families"/>
</dbReference>
<sequence length="454" mass="50930">MEIVKDNKKTIWAWCMFDWANQSYNMVITTTIFPFYYVYYTTWHNPNGDKVTFFGFKFVNTVLSNFVLGIAYLIIVLMLPILTSIADYKGNKKSYLQFFTWLGALSCAGLFFFKPVEHGIPALEMPLIFFALACIGYCGGFVFYNSYLPQIASEAKQDSVSAKGFIYGYVGSLVVQMCCLAIVEKPEWFGIDPKNDSLPARITFIIVFVWWMGFSIIPFRLLPKGEPNPGKHNYNVLTGGFKELIKVFQKVKTMPLLRRFLSSFFFYSVGVQTIMLVAAQFASKELKMPDDTLIIIILIIYVVGVAGAAGISKLSEKYGNVRTLVWVVGIWTILCLSVYFITSIPEFFVAAVIVGAVMGGVQAISRSTYSKYLPQNIPDTASYFSFYDVTEKSAIVVGLLCFSLVEAISHEMRIAALTLDLFFLIGFGLLISLFYAEKKNKNLPTAPLAEVVAV</sequence>
<name>A0A1H1W990_MUCMA</name>
<evidence type="ECO:0000313" key="9">
    <source>
        <dbReference type="Proteomes" id="UP000199679"/>
    </source>
</evidence>
<dbReference type="SUPFAM" id="SSF103473">
    <property type="entry name" value="MFS general substrate transporter"/>
    <property type="match status" value="1"/>
</dbReference>
<feature type="transmembrane region" description="Helical" evidence="6">
    <location>
        <begin position="323"/>
        <end position="341"/>
    </location>
</feature>
<accession>A0A1H1W990</accession>
<feature type="transmembrane region" description="Helical" evidence="6">
    <location>
        <begin position="260"/>
        <end position="281"/>
    </location>
</feature>
<gene>
    <name evidence="8" type="ORF">SAMN05216490_2127</name>
</gene>
<protein>
    <submittedName>
        <fullName evidence="8">MFS transporter, UMF1 family</fullName>
    </submittedName>
</protein>
<dbReference type="InterPro" id="IPR020846">
    <property type="entry name" value="MFS_dom"/>
</dbReference>
<feature type="transmembrane region" description="Helical" evidence="6">
    <location>
        <begin position="24"/>
        <end position="42"/>
    </location>
</feature>
<feature type="transmembrane region" description="Helical" evidence="6">
    <location>
        <begin position="386"/>
        <end position="408"/>
    </location>
</feature>
<dbReference type="Pfam" id="PF11700">
    <property type="entry name" value="ATG22"/>
    <property type="match status" value="1"/>
</dbReference>
<evidence type="ECO:0000256" key="2">
    <source>
        <dbReference type="ARBA" id="ARBA00022448"/>
    </source>
</evidence>
<dbReference type="GO" id="GO:0012505">
    <property type="term" value="C:endomembrane system"/>
    <property type="evidence" value="ECO:0007669"/>
    <property type="project" value="UniProtKB-SubCell"/>
</dbReference>
<feature type="transmembrane region" description="Helical" evidence="6">
    <location>
        <begin position="94"/>
        <end position="113"/>
    </location>
</feature>
<dbReference type="PANTHER" id="PTHR23519:SF1">
    <property type="entry name" value="AUTOPHAGY-RELATED PROTEIN 22"/>
    <property type="match status" value="1"/>
</dbReference>
<keyword evidence="4 6" id="KW-1133">Transmembrane helix</keyword>
<keyword evidence="9" id="KW-1185">Reference proteome</keyword>
<keyword evidence="3 6" id="KW-0812">Transmembrane</keyword>
<dbReference type="EMBL" id="LT629740">
    <property type="protein sequence ID" value="SDS93532.1"/>
    <property type="molecule type" value="Genomic_DNA"/>
</dbReference>